<evidence type="ECO:0000313" key="4">
    <source>
        <dbReference type="EMBL" id="WFP24711.1"/>
    </source>
</evidence>
<dbReference type="InterPro" id="IPR003615">
    <property type="entry name" value="HNH_nuc"/>
</dbReference>
<reference evidence="4" key="1">
    <citation type="submission" date="2023-04" db="EMBL/GenBank/DDBJ databases">
        <title>Complete genome sequence of a phthalic acid esters degrading bacterial strain.</title>
        <authorList>
            <person name="Weng L."/>
            <person name="Jia Y."/>
            <person name="Ren L."/>
        </authorList>
    </citation>
    <scope>NUCLEOTIDE SEQUENCE</scope>
    <source>
        <strain evidence="4">RL-LY01</strain>
    </source>
</reference>
<evidence type="ECO:0000256" key="1">
    <source>
        <dbReference type="ARBA" id="ARBA00023450"/>
    </source>
</evidence>
<accession>A0AAX3T691</accession>
<dbReference type="SMART" id="SM00507">
    <property type="entry name" value="HNHc"/>
    <property type="match status" value="1"/>
</dbReference>
<dbReference type="GO" id="GO:0003676">
    <property type="term" value="F:nucleic acid binding"/>
    <property type="evidence" value="ECO:0007669"/>
    <property type="project" value="InterPro"/>
</dbReference>
<dbReference type="InterPro" id="IPR002711">
    <property type="entry name" value="HNH"/>
</dbReference>
<gene>
    <name evidence="4" type="ORF">P9A14_21750</name>
</gene>
<name>A0AAX3T691_9ACTN</name>
<proteinExistence type="inferred from homology"/>
<dbReference type="Gene3D" id="1.10.30.50">
    <property type="match status" value="1"/>
</dbReference>
<dbReference type="Pfam" id="PF02720">
    <property type="entry name" value="DUF222"/>
    <property type="match status" value="1"/>
</dbReference>
<dbReference type="Proteomes" id="UP001213504">
    <property type="component" value="Chromosome"/>
</dbReference>
<dbReference type="RefSeq" id="WP_238994965.1">
    <property type="nucleotide sequence ID" value="NZ_CP121270.1"/>
</dbReference>
<evidence type="ECO:0000259" key="3">
    <source>
        <dbReference type="SMART" id="SM00507"/>
    </source>
</evidence>
<feature type="domain" description="HNH nuclease" evidence="3">
    <location>
        <begin position="325"/>
        <end position="375"/>
    </location>
</feature>
<dbReference type="Pfam" id="PF01844">
    <property type="entry name" value="HNH"/>
    <property type="match status" value="1"/>
</dbReference>
<dbReference type="EMBL" id="CP121270">
    <property type="protein sequence ID" value="WFP24711.1"/>
    <property type="molecule type" value="Genomic_DNA"/>
</dbReference>
<organism evidence="4 5">
    <name type="scientific">Gordonia hongkongensis</name>
    <dbReference type="NCBI Taxonomy" id="1701090"/>
    <lineage>
        <taxon>Bacteria</taxon>
        <taxon>Bacillati</taxon>
        <taxon>Actinomycetota</taxon>
        <taxon>Actinomycetes</taxon>
        <taxon>Mycobacteriales</taxon>
        <taxon>Gordoniaceae</taxon>
        <taxon>Gordonia</taxon>
    </lineage>
</organism>
<sequence>MFDGADPASLSDEVLEGRVLGYAAQITALTADFLELVAELDERESWRGPGIHSLAHWLSWKAGIAPRTAHEQLRVAKAIRELPVIRTAFREGRLTYSKVRALTRVATPEREAELVNLALSSTASQLDRAVRAMGQIDRNRGVEDESRPPVESTGRWKWNDDGSLSVSLTLSPLDGARFLAGSVRAEYERTRTCDDPDLPTAGSVPRNTESASEAEDSEVVPSRRRDLWRQVPSNVAPAVVAMADMVHDGMAMPDLAPGAEILIHAGDGVEHAHLDDGPALSEAEVDEARCGASTREVVSRRVPGQPGKLALLGVGRRKRAPNKALVRSLFVRDRCCQVPGCGRTRHLHAHHVVFWSAGGRTDPDNLILLCGSCHRSLHRGEFAITAHGLQRFSFHRPDGTEIEVAPPTSTPTGWQPNPAIGIDATVPIGGGRMDLGYTTEVLYAVWEWKESQSSAADRGCQMVCVSPVLISERTIYEHGVRRQAARRRSAAA</sequence>
<dbReference type="AlphaFoldDB" id="A0AAX3T691"/>
<protein>
    <submittedName>
        <fullName evidence="4">DUF222 domain-containing protein</fullName>
    </submittedName>
</protein>
<dbReference type="InterPro" id="IPR003870">
    <property type="entry name" value="DUF222"/>
</dbReference>
<evidence type="ECO:0000256" key="2">
    <source>
        <dbReference type="SAM" id="MobiDB-lite"/>
    </source>
</evidence>
<feature type="region of interest" description="Disordered" evidence="2">
    <location>
        <begin position="190"/>
        <end position="224"/>
    </location>
</feature>
<evidence type="ECO:0000313" key="5">
    <source>
        <dbReference type="Proteomes" id="UP001213504"/>
    </source>
</evidence>
<dbReference type="GO" id="GO:0004519">
    <property type="term" value="F:endonuclease activity"/>
    <property type="evidence" value="ECO:0007669"/>
    <property type="project" value="InterPro"/>
</dbReference>
<dbReference type="CDD" id="cd00085">
    <property type="entry name" value="HNHc"/>
    <property type="match status" value="1"/>
</dbReference>
<comment type="similarity">
    <text evidence="1">Belongs to the Rv1128c/1148c/1588c/1702c/1945/3466 family.</text>
</comment>
<dbReference type="GO" id="GO:0008270">
    <property type="term" value="F:zinc ion binding"/>
    <property type="evidence" value="ECO:0007669"/>
    <property type="project" value="InterPro"/>
</dbReference>